<accession>A0A938Y1P3</accession>
<proteinExistence type="predicted"/>
<gene>
    <name evidence="1" type="ORF">JOD01_003976</name>
</gene>
<dbReference type="Proteomes" id="UP000717624">
    <property type="component" value="Unassembled WGS sequence"/>
</dbReference>
<sequence length="138" mass="15878">MGQLITTILSVIVLLFVPVGIVQLHIVAQMRAELHELSFATVKFISNHGGRSEAEVLESTRAFIEMELASKRYELKEDELKLAVSRTKAADEQLWSHEDEFTLRMEMPFPRMTELFPEWDKPIVIVRTGTINVMDYDL</sequence>
<name>A0A938Y1P3_9BACL</name>
<dbReference type="EMBL" id="JAFBEB010000024">
    <property type="protein sequence ID" value="MBM7592314.1"/>
    <property type="molecule type" value="Genomic_DNA"/>
</dbReference>
<protein>
    <submittedName>
        <fullName evidence="1">Uncharacterized protein</fullName>
    </submittedName>
</protein>
<reference evidence="1" key="1">
    <citation type="submission" date="2021-01" db="EMBL/GenBank/DDBJ databases">
        <title>Genomic Encyclopedia of Type Strains, Phase IV (KMG-IV): sequencing the most valuable type-strain genomes for metagenomic binning, comparative biology and taxonomic classification.</title>
        <authorList>
            <person name="Goeker M."/>
        </authorList>
    </citation>
    <scope>NUCLEOTIDE SEQUENCE</scope>
    <source>
        <strain evidence="1">DSM 25523</strain>
    </source>
</reference>
<keyword evidence="2" id="KW-1185">Reference proteome</keyword>
<evidence type="ECO:0000313" key="2">
    <source>
        <dbReference type="Proteomes" id="UP000717624"/>
    </source>
</evidence>
<dbReference type="AlphaFoldDB" id="A0A938Y1P3"/>
<comment type="caution">
    <text evidence="1">The sequence shown here is derived from an EMBL/GenBank/DDBJ whole genome shotgun (WGS) entry which is preliminary data.</text>
</comment>
<organism evidence="1 2">
    <name type="scientific">Brevibacillus fulvus</name>
    <dbReference type="NCBI Taxonomy" id="1125967"/>
    <lineage>
        <taxon>Bacteria</taxon>
        <taxon>Bacillati</taxon>
        <taxon>Bacillota</taxon>
        <taxon>Bacilli</taxon>
        <taxon>Bacillales</taxon>
        <taxon>Paenibacillaceae</taxon>
        <taxon>Brevibacillus</taxon>
    </lineage>
</organism>
<dbReference type="RefSeq" id="WP_204520125.1">
    <property type="nucleotide sequence ID" value="NZ_BAABIN010000029.1"/>
</dbReference>
<evidence type="ECO:0000313" key="1">
    <source>
        <dbReference type="EMBL" id="MBM7592314.1"/>
    </source>
</evidence>